<dbReference type="InterPro" id="IPR008254">
    <property type="entry name" value="Flavodoxin/NO_synth"/>
</dbReference>
<evidence type="ECO:0000256" key="11">
    <source>
        <dbReference type="ARBA" id="ARBA00039088"/>
    </source>
</evidence>
<evidence type="ECO:0000259" key="14">
    <source>
        <dbReference type="PROSITE" id="PS51384"/>
    </source>
</evidence>
<dbReference type="InterPro" id="IPR001433">
    <property type="entry name" value="OxRdtase_FAD/NAD-bd"/>
</dbReference>
<keyword evidence="5" id="KW-0288">FMN</keyword>
<dbReference type="SUPFAM" id="SSF52343">
    <property type="entry name" value="Ferredoxin reductase-like, C-terminal NADP-linked domain"/>
    <property type="match status" value="1"/>
</dbReference>
<name>A0A914E0S4_9BILA</name>
<keyword evidence="4" id="KW-0285">Flavoprotein</keyword>
<dbReference type="Pfam" id="PF00258">
    <property type="entry name" value="Flavodoxin_1"/>
    <property type="match status" value="1"/>
</dbReference>
<evidence type="ECO:0000256" key="12">
    <source>
        <dbReference type="ARBA" id="ARBA00040659"/>
    </source>
</evidence>
<protein>
    <recommendedName>
        <fullName evidence="12">Methionine synthase reductase</fullName>
        <ecNumber evidence="11">1.16.1.8</ecNumber>
    </recommendedName>
</protein>
<evidence type="ECO:0000256" key="2">
    <source>
        <dbReference type="ARBA" id="ARBA00001974"/>
    </source>
</evidence>
<evidence type="ECO:0000256" key="4">
    <source>
        <dbReference type="ARBA" id="ARBA00022630"/>
    </source>
</evidence>
<dbReference type="InterPro" id="IPR001094">
    <property type="entry name" value="Flavdoxin-like"/>
</dbReference>
<keyword evidence="6" id="KW-0949">S-adenosyl-L-methionine</keyword>
<feature type="domain" description="FAD-binding FR-type" evidence="14">
    <location>
        <begin position="238"/>
        <end position="474"/>
    </location>
</feature>
<keyword evidence="3" id="KW-0028">Amino-acid biosynthesis</keyword>
<evidence type="ECO:0000256" key="9">
    <source>
        <dbReference type="ARBA" id="ARBA00023002"/>
    </source>
</evidence>
<dbReference type="Pfam" id="PF00175">
    <property type="entry name" value="NAD_binding_1"/>
    <property type="match status" value="1"/>
</dbReference>
<dbReference type="GO" id="GO:0050660">
    <property type="term" value="F:flavin adenine dinucleotide binding"/>
    <property type="evidence" value="ECO:0007669"/>
    <property type="project" value="TreeGrafter"/>
</dbReference>
<keyword evidence="7" id="KW-0274">FAD</keyword>
<dbReference type="GO" id="GO:0005829">
    <property type="term" value="C:cytosol"/>
    <property type="evidence" value="ECO:0007669"/>
    <property type="project" value="TreeGrafter"/>
</dbReference>
<dbReference type="GO" id="GO:0050667">
    <property type="term" value="P:homocysteine metabolic process"/>
    <property type="evidence" value="ECO:0007669"/>
    <property type="project" value="TreeGrafter"/>
</dbReference>
<dbReference type="InterPro" id="IPR017927">
    <property type="entry name" value="FAD-bd_FR_type"/>
</dbReference>
<evidence type="ECO:0000256" key="7">
    <source>
        <dbReference type="ARBA" id="ARBA00022827"/>
    </source>
</evidence>
<proteinExistence type="predicted"/>
<dbReference type="AlphaFoldDB" id="A0A914E0S4"/>
<evidence type="ECO:0000256" key="8">
    <source>
        <dbReference type="ARBA" id="ARBA00022857"/>
    </source>
</evidence>
<keyword evidence="8" id="KW-0521">NADP</keyword>
<dbReference type="Gene3D" id="1.20.990.10">
    <property type="entry name" value="NADPH-cytochrome p450 Reductase, Chain A, domain 3"/>
    <property type="match status" value="1"/>
</dbReference>
<dbReference type="PANTHER" id="PTHR19384:SF84">
    <property type="entry name" value="METHIONINE SYNTHASE REDUCTASE"/>
    <property type="match status" value="1"/>
</dbReference>
<evidence type="ECO:0000313" key="16">
    <source>
        <dbReference type="WBParaSite" id="ACRNAN_scaffold495.g21535.t1"/>
    </source>
</evidence>
<dbReference type="GO" id="GO:0030586">
    <property type="term" value="F:[methionine synthase] reductase (NADPH) activity"/>
    <property type="evidence" value="ECO:0007669"/>
    <property type="project" value="UniProtKB-EC"/>
</dbReference>
<dbReference type="EC" id="1.16.1.8" evidence="11"/>
<dbReference type="WBParaSite" id="ACRNAN_scaffold495.g21535.t1">
    <property type="protein sequence ID" value="ACRNAN_scaffold495.g21535.t1"/>
    <property type="gene ID" value="ACRNAN_scaffold495.g21535"/>
</dbReference>
<dbReference type="SUPFAM" id="SSF52218">
    <property type="entry name" value="Flavoproteins"/>
    <property type="match status" value="1"/>
</dbReference>
<evidence type="ECO:0000259" key="13">
    <source>
        <dbReference type="PROSITE" id="PS50902"/>
    </source>
</evidence>
<dbReference type="SUPFAM" id="SSF63380">
    <property type="entry name" value="Riboflavin synthase domain-like"/>
    <property type="match status" value="1"/>
</dbReference>
<evidence type="ECO:0000256" key="10">
    <source>
        <dbReference type="ARBA" id="ARBA00023167"/>
    </source>
</evidence>
<dbReference type="InterPro" id="IPR029039">
    <property type="entry name" value="Flavoprotein-like_sf"/>
</dbReference>
<dbReference type="InterPro" id="IPR003097">
    <property type="entry name" value="CysJ-like_FAD-binding"/>
</dbReference>
<dbReference type="Gene3D" id="3.40.50.80">
    <property type="entry name" value="Nucleotide-binding domain of ferredoxin-NADP reductase (FNR) module"/>
    <property type="match status" value="1"/>
</dbReference>
<reference evidence="16" key="1">
    <citation type="submission" date="2022-11" db="UniProtKB">
        <authorList>
            <consortium name="WormBaseParasite"/>
        </authorList>
    </citation>
    <scope>IDENTIFICATION</scope>
</reference>
<accession>A0A914E0S4</accession>
<dbReference type="GO" id="GO:0009086">
    <property type="term" value="P:methionine biosynthetic process"/>
    <property type="evidence" value="ECO:0007669"/>
    <property type="project" value="UniProtKB-KW"/>
</dbReference>
<dbReference type="GO" id="GO:0010181">
    <property type="term" value="F:FMN binding"/>
    <property type="evidence" value="ECO:0007669"/>
    <property type="project" value="InterPro"/>
</dbReference>
<dbReference type="PROSITE" id="PS51384">
    <property type="entry name" value="FAD_FR"/>
    <property type="match status" value="1"/>
</dbReference>
<dbReference type="PRINTS" id="PR00369">
    <property type="entry name" value="FLAVODOXIN"/>
</dbReference>
<evidence type="ECO:0000256" key="3">
    <source>
        <dbReference type="ARBA" id="ARBA00022605"/>
    </source>
</evidence>
<comment type="cofactor">
    <cofactor evidence="1">
        <name>FMN</name>
        <dbReference type="ChEBI" id="CHEBI:58210"/>
    </cofactor>
</comment>
<dbReference type="InterPro" id="IPR023173">
    <property type="entry name" value="NADPH_Cyt_P450_Rdtase_alpha"/>
</dbReference>
<dbReference type="InterPro" id="IPR017938">
    <property type="entry name" value="Riboflavin_synthase-like_b-brl"/>
</dbReference>
<evidence type="ECO:0000313" key="15">
    <source>
        <dbReference type="Proteomes" id="UP000887540"/>
    </source>
</evidence>
<dbReference type="InterPro" id="IPR001709">
    <property type="entry name" value="Flavoprot_Pyr_Nucl_cyt_Rdtase"/>
</dbReference>
<keyword evidence="9" id="KW-0560">Oxidoreductase</keyword>
<organism evidence="15 16">
    <name type="scientific">Acrobeloides nanus</name>
    <dbReference type="NCBI Taxonomy" id="290746"/>
    <lineage>
        <taxon>Eukaryota</taxon>
        <taxon>Metazoa</taxon>
        <taxon>Ecdysozoa</taxon>
        <taxon>Nematoda</taxon>
        <taxon>Chromadorea</taxon>
        <taxon>Rhabditida</taxon>
        <taxon>Tylenchina</taxon>
        <taxon>Cephalobomorpha</taxon>
        <taxon>Cephaloboidea</taxon>
        <taxon>Cephalobidae</taxon>
        <taxon>Acrobeloides</taxon>
    </lineage>
</organism>
<keyword evidence="10" id="KW-0486">Methionine biosynthesis</keyword>
<evidence type="ECO:0000256" key="1">
    <source>
        <dbReference type="ARBA" id="ARBA00001917"/>
    </source>
</evidence>
<dbReference type="Gene3D" id="3.40.50.360">
    <property type="match status" value="1"/>
</dbReference>
<comment type="cofactor">
    <cofactor evidence="2">
        <name>FAD</name>
        <dbReference type="ChEBI" id="CHEBI:57692"/>
    </cofactor>
</comment>
<feature type="domain" description="Flavodoxin-like" evidence="13">
    <location>
        <begin position="1"/>
        <end position="119"/>
    </location>
</feature>
<evidence type="ECO:0000256" key="6">
    <source>
        <dbReference type="ARBA" id="ARBA00022691"/>
    </source>
</evidence>
<dbReference type="FunFam" id="1.20.990.10:FF:000007">
    <property type="entry name" value="Methionine synthase reductase"/>
    <property type="match status" value="1"/>
</dbReference>
<dbReference type="Proteomes" id="UP000887540">
    <property type="component" value="Unplaced"/>
</dbReference>
<dbReference type="PRINTS" id="PR00371">
    <property type="entry name" value="FPNCR"/>
</dbReference>
<keyword evidence="15" id="KW-1185">Reference proteome</keyword>
<dbReference type="PANTHER" id="PTHR19384">
    <property type="entry name" value="NITRIC OXIDE SYNTHASE-RELATED"/>
    <property type="match status" value="1"/>
</dbReference>
<dbReference type="PROSITE" id="PS50902">
    <property type="entry name" value="FLAVODOXIN_LIKE"/>
    <property type="match status" value="1"/>
</dbReference>
<sequence>MGMEPKLFCMNEINNQYNLQEETLVVIVISSTGDGDPPDNAHKFMKKIHDKSLDTNFLSNTQFALLGLGDSNYSTFQGVPKKLEKRLLQLGAKKFIESGGADDQIGLELAVEPWLDCLYNALRLRFHLKLVEDEFQSVIPKSVNISHLNMADQSNQQESKTNADETINKMIPFLDIEPLKFPDDEPSLVRGSDSIRNQENLRVPISAQNFLVSSVTHELFDSSSCQWQNGERFPGVHSEPIEAKVVGTLEISADGIAHKPKREIHLELDRDEKSEKILNEYDAGDSFYFIFPNPKREVEFILDRLKLSVVADQKCHLSVDSNTAKRNAAVPKYIPNPCSLRYIFTYCLDIRRAPGRPLLRVLVEHTTNETEKRRLLELCSAEGVQEFTSYVRQAGISLVDLLIAFPSCVPPVDRLIELNKWRRRLRFVYSLLRFTAGNGIQYPRCGVCSEWLTTLRIGEKIQIMLKEPSKFRLPPISKPDMPIGEVPLVLIGPGTGIAPFMSFLHKLLNSDLNRNVKRYIFYGSFNLEEEFIFREELENLTRDGVITDFVLCESRVENSIQPKYVQDAIKLRAKEIADLLTSESSPPPLFFACGDANGMSKDLWKCFQSILHDQLGHSEQEADAFLKKLKTEERYIEDVWS</sequence>
<dbReference type="Pfam" id="PF00667">
    <property type="entry name" value="FAD_binding_1"/>
    <property type="match status" value="1"/>
</dbReference>
<evidence type="ECO:0000256" key="5">
    <source>
        <dbReference type="ARBA" id="ARBA00022643"/>
    </source>
</evidence>
<dbReference type="InterPro" id="IPR039261">
    <property type="entry name" value="FNR_nucleotide-bd"/>
</dbReference>